<protein>
    <submittedName>
        <fullName evidence="1">Uncharacterized protein</fullName>
    </submittedName>
</protein>
<sequence length="211" mass="23901">MVSSHYPYSSFYLFFQLFVMERYLERQRIQCPMWNCRHWIRSLDYCVFLFLVASTPEAKRPKVTHIEFYMQDIVGGPNPTAIRVAGRASNFSSSDPIASMFGSIFVMDNPLTATPDLNSTLLGRAQGIYAMSSQHDEFSLLMTLTYNFISDAYNGSSFSVVGRNPVMREVREMPIVGGTGVFRLARGYCLAKTFSMNQMDAVIGYNATLIH</sequence>
<accession>A0ACC0MRK0</accession>
<organism evidence="1 2">
    <name type="scientific">Rhododendron molle</name>
    <name type="common">Chinese azalea</name>
    <name type="synonym">Azalea mollis</name>
    <dbReference type="NCBI Taxonomy" id="49168"/>
    <lineage>
        <taxon>Eukaryota</taxon>
        <taxon>Viridiplantae</taxon>
        <taxon>Streptophyta</taxon>
        <taxon>Embryophyta</taxon>
        <taxon>Tracheophyta</taxon>
        <taxon>Spermatophyta</taxon>
        <taxon>Magnoliopsida</taxon>
        <taxon>eudicotyledons</taxon>
        <taxon>Gunneridae</taxon>
        <taxon>Pentapetalae</taxon>
        <taxon>asterids</taxon>
        <taxon>Ericales</taxon>
        <taxon>Ericaceae</taxon>
        <taxon>Ericoideae</taxon>
        <taxon>Rhodoreae</taxon>
        <taxon>Rhododendron</taxon>
    </lineage>
</organism>
<comment type="caution">
    <text evidence="1">The sequence shown here is derived from an EMBL/GenBank/DDBJ whole genome shotgun (WGS) entry which is preliminary data.</text>
</comment>
<proteinExistence type="predicted"/>
<reference evidence="1" key="1">
    <citation type="submission" date="2022-02" db="EMBL/GenBank/DDBJ databases">
        <title>Plant Genome Project.</title>
        <authorList>
            <person name="Zhang R.-G."/>
        </authorList>
    </citation>
    <scope>NUCLEOTIDE SEQUENCE</scope>
    <source>
        <strain evidence="1">AT1</strain>
    </source>
</reference>
<evidence type="ECO:0000313" key="1">
    <source>
        <dbReference type="EMBL" id="KAI8543137.1"/>
    </source>
</evidence>
<dbReference type="EMBL" id="CM046395">
    <property type="protein sequence ID" value="KAI8543137.1"/>
    <property type="molecule type" value="Genomic_DNA"/>
</dbReference>
<keyword evidence="2" id="KW-1185">Reference proteome</keyword>
<dbReference type="Proteomes" id="UP001062846">
    <property type="component" value="Chromosome 8"/>
</dbReference>
<evidence type="ECO:0000313" key="2">
    <source>
        <dbReference type="Proteomes" id="UP001062846"/>
    </source>
</evidence>
<name>A0ACC0MRK0_RHOML</name>
<gene>
    <name evidence="1" type="ORF">RHMOL_Rhmol08G0194500</name>
</gene>